<reference evidence="5" key="1">
    <citation type="submission" date="2017-09" db="EMBL/GenBank/DDBJ databases">
        <title>Depth-based differentiation of microbial function through sediment-hosted aquifers and enrichment of novel symbionts in the deep terrestrial subsurface.</title>
        <authorList>
            <person name="Probst A.J."/>
            <person name="Ladd B."/>
            <person name="Jarett J.K."/>
            <person name="Geller-Mcgrath D.E."/>
            <person name="Sieber C.M.K."/>
            <person name="Emerson J.B."/>
            <person name="Anantharaman K."/>
            <person name="Thomas B.C."/>
            <person name="Malmstrom R."/>
            <person name="Stieglmeier M."/>
            <person name="Klingl A."/>
            <person name="Woyke T."/>
            <person name="Ryan C.M."/>
            <person name="Banfield J.F."/>
        </authorList>
    </citation>
    <scope>NUCLEOTIDE SEQUENCE [LARGE SCALE GENOMIC DNA]</scope>
</reference>
<evidence type="ECO:0000256" key="1">
    <source>
        <dbReference type="ARBA" id="ARBA00007274"/>
    </source>
</evidence>
<keyword evidence="4" id="KW-0808">Transferase</keyword>
<dbReference type="InterPro" id="IPR005835">
    <property type="entry name" value="NTP_transferase_dom"/>
</dbReference>
<comment type="similarity">
    <text evidence="1">Belongs to the transferase hexapeptide repeat family.</text>
</comment>
<dbReference type="GO" id="GO:0016740">
    <property type="term" value="F:transferase activity"/>
    <property type="evidence" value="ECO:0007669"/>
    <property type="project" value="UniProtKB-KW"/>
</dbReference>
<evidence type="ECO:0000259" key="2">
    <source>
        <dbReference type="Pfam" id="PF00483"/>
    </source>
</evidence>
<evidence type="ECO:0000313" key="5">
    <source>
        <dbReference type="Proteomes" id="UP000229213"/>
    </source>
</evidence>
<dbReference type="Pfam" id="PF00483">
    <property type="entry name" value="NTP_transferase"/>
    <property type="match status" value="1"/>
</dbReference>
<dbReference type="InterPro" id="IPR029044">
    <property type="entry name" value="Nucleotide-diphossugar_trans"/>
</dbReference>
<dbReference type="EMBL" id="PFWI01000118">
    <property type="protein sequence ID" value="PJA61973.1"/>
    <property type="molecule type" value="Genomic_DNA"/>
</dbReference>
<name>A0A2M7YG72_9BACT</name>
<evidence type="ECO:0000259" key="3">
    <source>
        <dbReference type="Pfam" id="PF25087"/>
    </source>
</evidence>
<dbReference type="Gene3D" id="2.160.10.10">
    <property type="entry name" value="Hexapeptide repeat proteins"/>
    <property type="match status" value="1"/>
</dbReference>
<dbReference type="AlphaFoldDB" id="A0A2M7YG72"/>
<dbReference type="CDD" id="cd04181">
    <property type="entry name" value="NTP_transferase"/>
    <property type="match status" value="1"/>
</dbReference>
<dbReference type="PANTHER" id="PTHR22572">
    <property type="entry name" value="SUGAR-1-PHOSPHATE GUANYL TRANSFERASE"/>
    <property type="match status" value="1"/>
</dbReference>
<organism evidence="4 5">
    <name type="scientific">bacterium (Candidatus Ratteibacteria) CG_4_9_14_3_um_filter_41_21</name>
    <dbReference type="NCBI Taxonomy" id="2014289"/>
    <lineage>
        <taxon>Bacteria</taxon>
        <taxon>Candidatus Ratteibacteria</taxon>
    </lineage>
</organism>
<dbReference type="InterPro" id="IPR050486">
    <property type="entry name" value="Mannose-1P_guanyltransferase"/>
</dbReference>
<sequence length="345" mass="38436">MQALILAGGLGSRLRPLTFTTPKPLLPLVNKPLLLYQIELFRKYGAKEIILSISYLREQISDYFGNGKKYGVKITYALEKKRLGTGGGVKNSEKFIKEKTFISNSDIIADVDLEDMLDFHQKHKSDLTMTLFPVADPSAYGLVKTSKDGRILSFLEKPKFSEITTNTINAGFYLFEPELLNFIPNGVEYSLERELFPQLLKKGKRLFGYIHSGYWQDLGTPEKYLDVSSDILNGRLKYPISGRKKGALIAGKGSKISGNLKIKGKLVCGKNVIVEDDVWINGSVVLGDNCQVGKEAKLADCIIFANTRIKEKVEIENAIIGRDCLIGAYNKIGKETVLNDKSLAR</sequence>
<comment type="caution">
    <text evidence="4">The sequence shown here is derived from an EMBL/GenBank/DDBJ whole genome shotgun (WGS) entry which is preliminary data.</text>
</comment>
<gene>
    <name evidence="4" type="ORF">CO162_03545</name>
</gene>
<dbReference type="Pfam" id="PF25087">
    <property type="entry name" value="GMPPB_C"/>
    <property type="match status" value="1"/>
</dbReference>
<feature type="domain" description="Nucleotidyl transferase" evidence="2">
    <location>
        <begin position="3"/>
        <end position="232"/>
    </location>
</feature>
<dbReference type="InterPro" id="IPR056729">
    <property type="entry name" value="GMPPB_C"/>
</dbReference>
<dbReference type="Gene3D" id="3.90.550.10">
    <property type="entry name" value="Spore Coat Polysaccharide Biosynthesis Protein SpsA, Chain A"/>
    <property type="match status" value="1"/>
</dbReference>
<proteinExistence type="inferred from homology"/>
<dbReference type="Proteomes" id="UP000229213">
    <property type="component" value="Unassembled WGS sequence"/>
</dbReference>
<dbReference type="SUPFAM" id="SSF53448">
    <property type="entry name" value="Nucleotide-diphospho-sugar transferases"/>
    <property type="match status" value="1"/>
</dbReference>
<feature type="domain" description="Mannose-1-phosphate guanyltransferase C-terminal" evidence="3">
    <location>
        <begin position="263"/>
        <end position="340"/>
    </location>
</feature>
<accession>A0A2M7YG72</accession>
<evidence type="ECO:0000313" key="4">
    <source>
        <dbReference type="EMBL" id="PJA61973.1"/>
    </source>
</evidence>
<protein>
    <submittedName>
        <fullName evidence="4">Nucleotidyltransferase</fullName>
    </submittedName>
</protein>